<sequence length="223" mass="25141">MSQSDYPQTSSNPADRVCLTRAQLVAEVVVRLLTVPLLGLFVILTVHQYVRDTSRVTLLLFAFAEVLTVGLAVFSRVPTERDWNPLSLVVTVCATFYFLAFQITPGIRLVPEALAAAIQVAGVLVQIYAKWSLRRSFGLLPANRGVIMVGPYRIVRHPMYLGYLITDIGFLVANFGIRNLVVVVAQWTLQVIRIVKEEQLLSNDITYREYMGRVRYRLVHGVF</sequence>
<dbReference type="Gene3D" id="1.20.120.1630">
    <property type="match status" value="1"/>
</dbReference>
<dbReference type="GO" id="GO:0016020">
    <property type="term" value="C:membrane"/>
    <property type="evidence" value="ECO:0007669"/>
    <property type="project" value="UniProtKB-SubCell"/>
</dbReference>
<dbReference type="Pfam" id="PF04140">
    <property type="entry name" value="ICMT"/>
    <property type="match status" value="1"/>
</dbReference>
<feature type="transmembrane region" description="Helical" evidence="5">
    <location>
        <begin position="86"/>
        <end position="103"/>
    </location>
</feature>
<dbReference type="InterPro" id="IPR007269">
    <property type="entry name" value="ICMT_MeTrfase"/>
</dbReference>
<evidence type="ECO:0000256" key="2">
    <source>
        <dbReference type="ARBA" id="ARBA00022692"/>
    </source>
</evidence>
<dbReference type="AlphaFoldDB" id="A0A370N624"/>
<dbReference type="PANTHER" id="PTHR43847">
    <property type="entry name" value="BLL3993 PROTEIN"/>
    <property type="match status" value="1"/>
</dbReference>
<gene>
    <name evidence="6" type="ORF">DLM46_19505</name>
</gene>
<keyword evidence="3 5" id="KW-1133">Transmembrane helix</keyword>
<evidence type="ECO:0000256" key="1">
    <source>
        <dbReference type="ARBA" id="ARBA00004141"/>
    </source>
</evidence>
<reference evidence="7" key="1">
    <citation type="submission" date="2018-05" db="EMBL/GenBank/DDBJ databases">
        <authorList>
            <person name="Feng T."/>
        </authorList>
    </citation>
    <scope>NUCLEOTIDE SEQUENCE [LARGE SCALE GENOMIC DNA]</scope>
    <source>
        <strain evidence="7">S27</strain>
    </source>
</reference>
<accession>A0A370N624</accession>
<dbReference type="OrthoDB" id="9809773at2"/>
<dbReference type="GO" id="GO:0032259">
    <property type="term" value="P:methylation"/>
    <property type="evidence" value="ECO:0007669"/>
    <property type="project" value="UniProtKB-KW"/>
</dbReference>
<keyword evidence="2 5" id="KW-0812">Transmembrane</keyword>
<evidence type="ECO:0000256" key="3">
    <source>
        <dbReference type="ARBA" id="ARBA00022989"/>
    </source>
</evidence>
<keyword evidence="4 5" id="KW-0472">Membrane</keyword>
<feature type="transmembrane region" description="Helical" evidence="5">
    <location>
        <begin position="56"/>
        <end position="74"/>
    </location>
</feature>
<keyword evidence="7" id="KW-1185">Reference proteome</keyword>
<feature type="transmembrane region" description="Helical" evidence="5">
    <location>
        <begin position="28"/>
        <end position="50"/>
    </location>
</feature>
<keyword evidence="6" id="KW-0808">Transferase</keyword>
<dbReference type="InterPro" id="IPR052527">
    <property type="entry name" value="Metal_cation-efflux_comp"/>
</dbReference>
<comment type="subcellular location">
    <subcellularLocation>
        <location evidence="1">Membrane</location>
        <topology evidence="1">Multi-pass membrane protein</topology>
    </subcellularLocation>
</comment>
<dbReference type="GO" id="GO:0004671">
    <property type="term" value="F:protein C-terminal S-isoprenylcysteine carboxyl O-methyltransferase activity"/>
    <property type="evidence" value="ECO:0007669"/>
    <property type="project" value="InterPro"/>
</dbReference>
<name>A0A370N624_9BURK</name>
<evidence type="ECO:0000313" key="7">
    <source>
        <dbReference type="Proteomes" id="UP000254875"/>
    </source>
</evidence>
<organism evidence="6 7">
    <name type="scientific">Paraburkholderia lacunae</name>
    <dbReference type="NCBI Taxonomy" id="2211104"/>
    <lineage>
        <taxon>Bacteria</taxon>
        <taxon>Pseudomonadati</taxon>
        <taxon>Pseudomonadota</taxon>
        <taxon>Betaproteobacteria</taxon>
        <taxon>Burkholderiales</taxon>
        <taxon>Burkholderiaceae</taxon>
        <taxon>Paraburkholderia</taxon>
    </lineage>
</organism>
<dbReference type="EMBL" id="QHKS01000012">
    <property type="protein sequence ID" value="RDK01005.1"/>
    <property type="molecule type" value="Genomic_DNA"/>
</dbReference>
<keyword evidence="6" id="KW-0489">Methyltransferase</keyword>
<dbReference type="PANTHER" id="PTHR43847:SF1">
    <property type="entry name" value="BLL3993 PROTEIN"/>
    <property type="match status" value="1"/>
</dbReference>
<protein>
    <submittedName>
        <fullName evidence="6">Isoprenylcysteine carboxyl methyltransferase</fullName>
    </submittedName>
</protein>
<dbReference type="Proteomes" id="UP000254875">
    <property type="component" value="Unassembled WGS sequence"/>
</dbReference>
<proteinExistence type="predicted"/>
<evidence type="ECO:0000256" key="4">
    <source>
        <dbReference type="ARBA" id="ARBA00023136"/>
    </source>
</evidence>
<evidence type="ECO:0000313" key="6">
    <source>
        <dbReference type="EMBL" id="RDK01005.1"/>
    </source>
</evidence>
<evidence type="ECO:0000256" key="5">
    <source>
        <dbReference type="SAM" id="Phobius"/>
    </source>
</evidence>
<comment type="caution">
    <text evidence="6">The sequence shown here is derived from an EMBL/GenBank/DDBJ whole genome shotgun (WGS) entry which is preliminary data.</text>
</comment>